<keyword evidence="4" id="KW-1003">Cell membrane</keyword>
<evidence type="ECO:0000256" key="2">
    <source>
        <dbReference type="ARBA" id="ARBA00004413"/>
    </source>
</evidence>
<dbReference type="SMART" id="SM00228">
    <property type="entry name" value="PDZ"/>
    <property type="match status" value="1"/>
</dbReference>
<keyword evidence="8" id="KW-0007">Acetylation</keyword>
<keyword evidence="15" id="KW-1185">Reference proteome</keyword>
<dbReference type="SUPFAM" id="SSF50156">
    <property type="entry name" value="PDZ domain-like"/>
    <property type="match status" value="1"/>
</dbReference>
<accession>A0A2G8JYI9</accession>
<dbReference type="PANTHER" id="PTHR23119:SF50">
    <property type="entry name" value="PDZ DOMAIN-CONTAINING PROTEIN"/>
    <property type="match status" value="1"/>
</dbReference>
<dbReference type="GO" id="GO:0005737">
    <property type="term" value="C:cytoplasm"/>
    <property type="evidence" value="ECO:0007669"/>
    <property type="project" value="UniProtKB-SubCell"/>
</dbReference>
<dbReference type="GO" id="GO:0045211">
    <property type="term" value="C:postsynaptic membrane"/>
    <property type="evidence" value="ECO:0007669"/>
    <property type="project" value="TreeGrafter"/>
</dbReference>
<dbReference type="InterPro" id="IPR001478">
    <property type="entry name" value="PDZ"/>
</dbReference>
<evidence type="ECO:0000256" key="1">
    <source>
        <dbReference type="ARBA" id="ARBA00004123"/>
    </source>
</evidence>
<dbReference type="GO" id="GO:0098968">
    <property type="term" value="P:neurotransmitter receptor transport postsynaptic membrane to endosome"/>
    <property type="evidence" value="ECO:0007669"/>
    <property type="project" value="TreeGrafter"/>
</dbReference>
<dbReference type="EMBL" id="MRZV01001082">
    <property type="protein sequence ID" value="PIK40803.1"/>
    <property type="molecule type" value="Genomic_DNA"/>
</dbReference>
<evidence type="ECO:0000313" key="15">
    <source>
        <dbReference type="Proteomes" id="UP000230750"/>
    </source>
</evidence>
<comment type="subcellular location">
    <subcellularLocation>
        <location evidence="2">Cell membrane</location>
        <topology evidence="2">Peripheral membrane protein</topology>
        <orientation evidence="2">Cytoplasmic side</orientation>
    </subcellularLocation>
    <subcellularLocation>
        <location evidence="3">Cytoplasm</location>
    </subcellularLocation>
    <subcellularLocation>
        <location evidence="1">Nucleus</location>
    </subcellularLocation>
</comment>
<dbReference type="PANTHER" id="PTHR23119">
    <property type="entry name" value="DISCS LARGE"/>
    <property type="match status" value="1"/>
</dbReference>
<dbReference type="GO" id="GO:0098887">
    <property type="term" value="P:neurotransmitter receptor transport, endosome to postsynaptic membrane"/>
    <property type="evidence" value="ECO:0007669"/>
    <property type="project" value="TreeGrafter"/>
</dbReference>
<keyword evidence="10" id="KW-0539">Nucleus</keyword>
<evidence type="ECO:0000256" key="7">
    <source>
        <dbReference type="ARBA" id="ARBA00022687"/>
    </source>
</evidence>
<dbReference type="GO" id="GO:0016055">
    <property type="term" value="P:Wnt signaling pathway"/>
    <property type="evidence" value="ECO:0007669"/>
    <property type="project" value="UniProtKB-KW"/>
</dbReference>
<name>A0A2G8JYI9_STIJA</name>
<dbReference type="GO" id="GO:0019901">
    <property type="term" value="F:protein kinase binding"/>
    <property type="evidence" value="ECO:0007669"/>
    <property type="project" value="TreeGrafter"/>
</dbReference>
<dbReference type="Pfam" id="PF00595">
    <property type="entry name" value="PDZ"/>
    <property type="match status" value="1"/>
</dbReference>
<dbReference type="GO" id="GO:0043113">
    <property type="term" value="P:receptor clustering"/>
    <property type="evidence" value="ECO:0007669"/>
    <property type="project" value="TreeGrafter"/>
</dbReference>
<comment type="caution">
    <text evidence="14">The sequence shown here is derived from an EMBL/GenBank/DDBJ whole genome shotgun (WGS) entry which is preliminary data.</text>
</comment>
<keyword evidence="7" id="KW-0879">Wnt signaling pathway</keyword>
<keyword evidence="6" id="KW-0597">Phosphoprotein</keyword>
<dbReference type="InterPro" id="IPR036034">
    <property type="entry name" value="PDZ_sf"/>
</dbReference>
<evidence type="ECO:0000256" key="8">
    <source>
        <dbReference type="ARBA" id="ARBA00022990"/>
    </source>
</evidence>
<dbReference type="STRING" id="307972.A0A2G8JYI9"/>
<evidence type="ECO:0000256" key="4">
    <source>
        <dbReference type="ARBA" id="ARBA00022475"/>
    </source>
</evidence>
<evidence type="ECO:0000256" key="9">
    <source>
        <dbReference type="ARBA" id="ARBA00023136"/>
    </source>
</evidence>
<dbReference type="PROSITE" id="PS50106">
    <property type="entry name" value="PDZ"/>
    <property type="match status" value="1"/>
</dbReference>
<dbReference type="GO" id="GO:0009966">
    <property type="term" value="P:regulation of signal transduction"/>
    <property type="evidence" value="ECO:0007669"/>
    <property type="project" value="UniProtKB-ARBA"/>
</dbReference>
<organism evidence="14 15">
    <name type="scientific">Stichopus japonicus</name>
    <name type="common">Sea cucumber</name>
    <dbReference type="NCBI Taxonomy" id="307972"/>
    <lineage>
        <taxon>Eukaryota</taxon>
        <taxon>Metazoa</taxon>
        <taxon>Echinodermata</taxon>
        <taxon>Eleutherozoa</taxon>
        <taxon>Echinozoa</taxon>
        <taxon>Holothuroidea</taxon>
        <taxon>Aspidochirotacea</taxon>
        <taxon>Aspidochirotida</taxon>
        <taxon>Stichopodidae</taxon>
        <taxon>Apostichopus</taxon>
    </lineage>
</organism>
<dbReference type="OrthoDB" id="10033291at2759"/>
<dbReference type="GO" id="GO:0005912">
    <property type="term" value="C:adherens junction"/>
    <property type="evidence" value="ECO:0007669"/>
    <property type="project" value="TreeGrafter"/>
</dbReference>
<gene>
    <name evidence="14" type="ORF">BSL78_22341</name>
</gene>
<reference evidence="14 15" key="1">
    <citation type="journal article" date="2017" name="PLoS Biol.">
        <title>The sea cucumber genome provides insights into morphological evolution and visceral regeneration.</title>
        <authorList>
            <person name="Zhang X."/>
            <person name="Sun L."/>
            <person name="Yuan J."/>
            <person name="Sun Y."/>
            <person name="Gao Y."/>
            <person name="Zhang L."/>
            <person name="Li S."/>
            <person name="Dai H."/>
            <person name="Hamel J.F."/>
            <person name="Liu C."/>
            <person name="Yu Y."/>
            <person name="Liu S."/>
            <person name="Lin W."/>
            <person name="Guo K."/>
            <person name="Jin S."/>
            <person name="Xu P."/>
            <person name="Storey K.B."/>
            <person name="Huan P."/>
            <person name="Zhang T."/>
            <person name="Zhou Y."/>
            <person name="Zhang J."/>
            <person name="Lin C."/>
            <person name="Li X."/>
            <person name="Xing L."/>
            <person name="Huo D."/>
            <person name="Sun M."/>
            <person name="Wang L."/>
            <person name="Mercier A."/>
            <person name="Li F."/>
            <person name="Yang H."/>
            <person name="Xiang J."/>
        </authorList>
    </citation>
    <scope>NUCLEOTIDE SEQUENCE [LARGE SCALE GENOMIC DNA]</scope>
    <source>
        <strain evidence="14">Shaxun</strain>
        <tissue evidence="14">Muscle</tissue>
    </source>
</reference>
<dbReference type="GO" id="GO:0045197">
    <property type="term" value="P:establishment or maintenance of epithelial cell apical/basal polarity"/>
    <property type="evidence" value="ECO:0007669"/>
    <property type="project" value="TreeGrafter"/>
</dbReference>
<evidence type="ECO:0000256" key="10">
    <source>
        <dbReference type="ARBA" id="ARBA00023242"/>
    </source>
</evidence>
<evidence type="ECO:0000256" key="6">
    <source>
        <dbReference type="ARBA" id="ARBA00022553"/>
    </source>
</evidence>
<keyword evidence="5" id="KW-0963">Cytoplasm</keyword>
<evidence type="ECO:0000313" key="14">
    <source>
        <dbReference type="EMBL" id="PIK40803.1"/>
    </source>
</evidence>
<feature type="domain" description="PDZ" evidence="13">
    <location>
        <begin position="22"/>
        <end position="106"/>
    </location>
</feature>
<evidence type="ECO:0000256" key="5">
    <source>
        <dbReference type="ARBA" id="ARBA00022490"/>
    </source>
</evidence>
<dbReference type="GO" id="GO:0005634">
    <property type="term" value="C:nucleus"/>
    <property type="evidence" value="ECO:0007669"/>
    <property type="project" value="UniProtKB-SubCell"/>
</dbReference>
<dbReference type="Gene3D" id="2.30.42.10">
    <property type="match status" value="1"/>
</dbReference>
<dbReference type="FunFam" id="2.30.42.10:FF:000121">
    <property type="entry name" value="Tax1-binding protein 3"/>
    <property type="match status" value="1"/>
</dbReference>
<keyword evidence="9" id="KW-0472">Membrane</keyword>
<dbReference type="InterPro" id="IPR050614">
    <property type="entry name" value="Synaptic_Scaffolding_LAP-MAGUK"/>
</dbReference>
<dbReference type="GO" id="GO:0014069">
    <property type="term" value="C:postsynaptic density"/>
    <property type="evidence" value="ECO:0007669"/>
    <property type="project" value="TreeGrafter"/>
</dbReference>
<dbReference type="GO" id="GO:0016323">
    <property type="term" value="C:basolateral plasma membrane"/>
    <property type="evidence" value="ECO:0007669"/>
    <property type="project" value="TreeGrafter"/>
</dbReference>
<evidence type="ECO:0000256" key="11">
    <source>
        <dbReference type="ARBA" id="ARBA00074913"/>
    </source>
</evidence>
<evidence type="ECO:0000259" key="13">
    <source>
        <dbReference type="PROSITE" id="PS50106"/>
    </source>
</evidence>
<sequence length="132" mass="14336">MPSLEKSSIDGCSELVRVAQVDIEVHRSSTGGLGFSIAGGIDQDSSKNPFLRNDKGVFVSKIVQQGPAELAGLKIGDKLLSVNGYDLLLVTHDHAVKLLRKQKDQILRLKLSMIGAKSEDAKENGEDEDRCF</sequence>
<evidence type="ECO:0000256" key="3">
    <source>
        <dbReference type="ARBA" id="ARBA00004496"/>
    </source>
</evidence>
<protein>
    <recommendedName>
        <fullName evidence="11">Tax1-binding protein 3</fullName>
    </recommendedName>
    <alternativeName>
        <fullName evidence="12">Tax interaction protein 1</fullName>
    </alternativeName>
</protein>
<proteinExistence type="predicted"/>
<dbReference type="GO" id="GO:0098609">
    <property type="term" value="P:cell-cell adhesion"/>
    <property type="evidence" value="ECO:0007669"/>
    <property type="project" value="TreeGrafter"/>
</dbReference>
<dbReference type="AlphaFoldDB" id="A0A2G8JYI9"/>
<evidence type="ECO:0000256" key="12">
    <source>
        <dbReference type="ARBA" id="ARBA00080868"/>
    </source>
</evidence>
<dbReference type="Proteomes" id="UP000230750">
    <property type="component" value="Unassembled WGS sequence"/>
</dbReference>